<dbReference type="PANTHER" id="PTHR46165">
    <property type="entry name" value="SET AND MYND DOMAIN-CONTAINING PROTEIN 4"/>
    <property type="match status" value="1"/>
</dbReference>
<dbReference type="InterPro" id="IPR044421">
    <property type="entry name" value="SMYD4_SET"/>
</dbReference>
<dbReference type="RefSeq" id="XP_011314323.1">
    <property type="nucleotide sequence ID" value="XM_011316021.1"/>
</dbReference>
<reference evidence="15" key="1">
    <citation type="submission" date="2025-08" db="UniProtKB">
        <authorList>
            <consortium name="RefSeq"/>
        </authorList>
    </citation>
    <scope>IDENTIFICATION</scope>
    <source>
        <strain evidence="15">USDA-PBARC FA_bdor</strain>
        <tissue evidence="15">Whole organism</tissue>
    </source>
</reference>
<keyword evidence="5 10" id="KW-0863">Zinc-finger</keyword>
<dbReference type="Proteomes" id="UP000694866">
    <property type="component" value="Unplaced"/>
</dbReference>
<dbReference type="SMART" id="SM00028">
    <property type="entry name" value="TPR"/>
    <property type="match status" value="4"/>
</dbReference>
<dbReference type="CDD" id="cd10536">
    <property type="entry name" value="SET_SMYD4"/>
    <property type="match status" value="1"/>
</dbReference>
<dbReference type="GO" id="GO:0042051">
    <property type="term" value="P:compound eye photoreceptor development"/>
    <property type="evidence" value="ECO:0007669"/>
    <property type="project" value="TreeGrafter"/>
</dbReference>
<dbReference type="Gene3D" id="6.10.140.2220">
    <property type="match status" value="1"/>
</dbReference>
<dbReference type="Pfam" id="PF00856">
    <property type="entry name" value="SET"/>
    <property type="match status" value="1"/>
</dbReference>
<dbReference type="GO" id="GO:0008276">
    <property type="term" value="F:protein methyltransferase activity"/>
    <property type="evidence" value="ECO:0007669"/>
    <property type="project" value="UniProtKB-ARBA"/>
</dbReference>
<dbReference type="GeneID" id="105273525"/>
<evidence type="ECO:0000256" key="11">
    <source>
        <dbReference type="PROSITE-ProRule" id="PRU00339"/>
    </source>
</evidence>
<dbReference type="GO" id="GO:0008170">
    <property type="term" value="F:N-methyltransferase activity"/>
    <property type="evidence" value="ECO:0007669"/>
    <property type="project" value="UniProtKB-ARBA"/>
</dbReference>
<dbReference type="SUPFAM" id="SSF48452">
    <property type="entry name" value="TPR-like"/>
    <property type="match status" value="1"/>
</dbReference>
<dbReference type="Gene3D" id="2.170.270.10">
    <property type="entry name" value="SET domain"/>
    <property type="match status" value="1"/>
</dbReference>
<dbReference type="PROSITE" id="PS01360">
    <property type="entry name" value="ZF_MYND_1"/>
    <property type="match status" value="1"/>
</dbReference>
<evidence type="ECO:0000259" key="13">
    <source>
        <dbReference type="PROSITE" id="PS50865"/>
    </source>
</evidence>
<dbReference type="InterPro" id="IPR011990">
    <property type="entry name" value="TPR-like_helical_dom_sf"/>
</dbReference>
<dbReference type="GO" id="GO:0042826">
    <property type="term" value="F:histone deacetylase binding"/>
    <property type="evidence" value="ECO:0007669"/>
    <property type="project" value="TreeGrafter"/>
</dbReference>
<keyword evidence="14" id="KW-1185">Reference proteome</keyword>
<evidence type="ECO:0000259" key="12">
    <source>
        <dbReference type="PROSITE" id="PS50280"/>
    </source>
</evidence>
<evidence type="ECO:0000313" key="15">
    <source>
        <dbReference type="RefSeq" id="XP_011314323.1"/>
    </source>
</evidence>
<evidence type="ECO:0000313" key="14">
    <source>
        <dbReference type="Proteomes" id="UP000694866"/>
    </source>
</evidence>
<dbReference type="InterPro" id="IPR001214">
    <property type="entry name" value="SET_dom"/>
</dbReference>
<dbReference type="Gene3D" id="1.25.40.10">
    <property type="entry name" value="Tetratricopeptide repeat domain"/>
    <property type="match status" value="1"/>
</dbReference>
<dbReference type="PROSITE" id="PS50865">
    <property type="entry name" value="ZF_MYND_2"/>
    <property type="match status" value="1"/>
</dbReference>
<evidence type="ECO:0000256" key="3">
    <source>
        <dbReference type="ARBA" id="ARBA00022691"/>
    </source>
</evidence>
<dbReference type="GO" id="GO:0005634">
    <property type="term" value="C:nucleus"/>
    <property type="evidence" value="ECO:0007669"/>
    <property type="project" value="TreeGrafter"/>
</dbReference>
<keyword evidence="4" id="KW-0479">Metal-binding</keyword>
<evidence type="ECO:0000256" key="10">
    <source>
        <dbReference type="PROSITE-ProRule" id="PRU00134"/>
    </source>
</evidence>
<dbReference type="KEGG" id="fas:105273525"/>
<comment type="function">
    <text evidence="7">Protein-lysine N-methyltransferase. Monomethylates PRMT5, modulating its transcriptional activity. May also act as a histone methyltransferase. Plays a critical role in cardiac development. Acts as a key epigenetic regulator of gene expression during cardiac development via its dual activities as a methyltransferase and negative regulator of HDAC1.</text>
</comment>
<keyword evidence="2" id="KW-0808">Transferase</keyword>
<dbReference type="Pfam" id="PF01753">
    <property type="entry name" value="zf-MYND"/>
    <property type="match status" value="1"/>
</dbReference>
<evidence type="ECO:0000256" key="4">
    <source>
        <dbReference type="ARBA" id="ARBA00022723"/>
    </source>
</evidence>
<feature type="repeat" description="TPR" evidence="11">
    <location>
        <begin position="68"/>
        <end position="101"/>
    </location>
</feature>
<protein>
    <recommendedName>
        <fullName evidence="8">Protein-lysine N-methyltransferase SMYD4</fullName>
    </recommendedName>
    <alternativeName>
        <fullName evidence="9">SET and MYND domain-containing protein 4</fullName>
    </alternativeName>
</protein>
<dbReference type="InterPro" id="IPR002893">
    <property type="entry name" value="Znf_MYND"/>
</dbReference>
<dbReference type="PROSITE" id="PS50005">
    <property type="entry name" value="TPR"/>
    <property type="match status" value="1"/>
</dbReference>
<dbReference type="Gene3D" id="1.10.220.160">
    <property type="match status" value="1"/>
</dbReference>
<dbReference type="InterPro" id="IPR046341">
    <property type="entry name" value="SET_dom_sf"/>
</dbReference>
<dbReference type="PROSITE" id="PS50280">
    <property type="entry name" value="SET"/>
    <property type="match status" value="1"/>
</dbReference>
<keyword evidence="6" id="KW-0862">Zinc</keyword>
<dbReference type="CTD" id="36234"/>
<dbReference type="GO" id="GO:0008270">
    <property type="term" value="F:zinc ion binding"/>
    <property type="evidence" value="ECO:0007669"/>
    <property type="project" value="UniProtKB-KW"/>
</dbReference>
<name>A0A9R1TSM7_9HYME</name>
<dbReference type="SUPFAM" id="SSF82199">
    <property type="entry name" value="SET domain"/>
    <property type="match status" value="1"/>
</dbReference>
<organism evidence="14 15">
    <name type="scientific">Fopius arisanus</name>
    <dbReference type="NCBI Taxonomy" id="64838"/>
    <lineage>
        <taxon>Eukaryota</taxon>
        <taxon>Metazoa</taxon>
        <taxon>Ecdysozoa</taxon>
        <taxon>Arthropoda</taxon>
        <taxon>Hexapoda</taxon>
        <taxon>Insecta</taxon>
        <taxon>Pterygota</taxon>
        <taxon>Neoptera</taxon>
        <taxon>Endopterygota</taxon>
        <taxon>Hymenoptera</taxon>
        <taxon>Apocrita</taxon>
        <taxon>Ichneumonoidea</taxon>
        <taxon>Braconidae</taxon>
        <taxon>Opiinae</taxon>
        <taxon>Fopius</taxon>
    </lineage>
</organism>
<dbReference type="InterPro" id="IPR019734">
    <property type="entry name" value="TPR_rpt"/>
</dbReference>
<keyword evidence="1" id="KW-0489">Methyltransferase</keyword>
<dbReference type="OrthoDB" id="1028014at2759"/>
<dbReference type="PANTHER" id="PTHR46165:SF7">
    <property type="entry name" value="SET AND MYND DOMAIN-CONTAINING PROTEIN 4"/>
    <property type="match status" value="1"/>
</dbReference>
<accession>A0A9R1TSM7</accession>
<evidence type="ECO:0000256" key="9">
    <source>
        <dbReference type="ARBA" id="ARBA00093680"/>
    </source>
</evidence>
<dbReference type="GO" id="GO:0008757">
    <property type="term" value="F:S-adenosylmethionine-dependent methyltransferase activity"/>
    <property type="evidence" value="ECO:0007669"/>
    <property type="project" value="UniProtKB-ARBA"/>
</dbReference>
<keyword evidence="11" id="KW-0802">TPR repeat</keyword>
<evidence type="ECO:0000256" key="2">
    <source>
        <dbReference type="ARBA" id="ARBA00022679"/>
    </source>
</evidence>
<dbReference type="AlphaFoldDB" id="A0A9R1TSM7"/>
<evidence type="ECO:0000256" key="6">
    <source>
        <dbReference type="ARBA" id="ARBA00022833"/>
    </source>
</evidence>
<dbReference type="InterPro" id="IPR052097">
    <property type="entry name" value="SET-MYND_domain_protein"/>
</dbReference>
<feature type="domain" description="SET" evidence="12">
    <location>
        <begin position="237"/>
        <end position="524"/>
    </location>
</feature>
<evidence type="ECO:0000256" key="1">
    <source>
        <dbReference type="ARBA" id="ARBA00022603"/>
    </source>
</evidence>
<dbReference type="SUPFAM" id="SSF144232">
    <property type="entry name" value="HIT/MYND zinc finger-like"/>
    <property type="match status" value="1"/>
</dbReference>
<gene>
    <name evidence="15" type="primary">Smyd4-3</name>
</gene>
<dbReference type="GO" id="GO:0005737">
    <property type="term" value="C:cytoplasm"/>
    <property type="evidence" value="ECO:0007669"/>
    <property type="project" value="TreeGrafter"/>
</dbReference>
<proteinExistence type="predicted"/>
<dbReference type="GO" id="GO:0032259">
    <property type="term" value="P:methylation"/>
    <property type="evidence" value="ECO:0007669"/>
    <property type="project" value="UniProtKB-KW"/>
</dbReference>
<evidence type="ECO:0000256" key="5">
    <source>
        <dbReference type="ARBA" id="ARBA00022771"/>
    </source>
</evidence>
<evidence type="ECO:0000256" key="8">
    <source>
        <dbReference type="ARBA" id="ARBA00093635"/>
    </source>
</evidence>
<feature type="domain" description="MYND-type" evidence="13">
    <location>
        <begin position="283"/>
        <end position="323"/>
    </location>
</feature>
<evidence type="ECO:0000256" key="7">
    <source>
        <dbReference type="ARBA" id="ARBA00093423"/>
    </source>
</evidence>
<keyword evidence="3" id="KW-0949">S-adenosyl-L-methionine</keyword>
<sequence length="679" mass="76864">MEDDDIEIARYFKSNLVAVRRAIDADDFRKFVNLEKNSERVAFILKYPEAHVLPLEIEDAPVKNLEKALKIKESGNKFYSQGNFMKALETYSNAVLITPKKELGIFLANRSAALHNLELYDLALKDINEALRIGYPKELIYKIEERRAKCHLAMKNHPAAVDSFRNTLQALDHAKLPLERKQKLESDVRLMLAMMEKSKQLSEGNKTSVNQQTKGVDYTSSVPKMKDVNPAYPACSSAVEIRDAGGDIGRHGIATRDIMPGEVIMIEKPYCAVVLGEYRLTNCHYCFKKNIAPFPAACDTCALIAYCSANCRDADAKAHINECNILGPLWLSNASITCLLAIKAVIQKPYAKLRKLKEAIEKSDKTFQASKDHPFRASDYMAFYSMVTHESERTQEDLFHRAYMAAWLLRVLKKSCYLPEEVKTQDLAGCPLSEDEEFFGGLLFHHLQLLQFNTHEISELVRPRNDHTLQKAKSNFIAGGLFCTPALLNHSCNPGIVRYFEGTTMVVRAIRTIRAGMEICDNYGPIFTMEPKGERQRKLRLKYWFECGCEACVGNWPLLEDINPKILRFRCESGPSCGNVLSVNVDINEFMLNCSKCGKSTNIMKGLKALQDTDALFKLASRQLEDGEHNKALKTYLDILKLFDETLALPIRDYHLCQQGVRLCMLPLGNTAWQSLINL</sequence>